<gene>
    <name evidence="8" type="ORF">DM02DRAFT_589349</name>
</gene>
<dbReference type="Pfam" id="PF02656">
    <property type="entry name" value="DUF202"/>
    <property type="match status" value="1"/>
</dbReference>
<comment type="subcellular location">
    <subcellularLocation>
        <location evidence="1">Endomembrane system</location>
        <topology evidence="1">Multi-pass membrane protein</topology>
    </subcellularLocation>
</comment>
<evidence type="ECO:0000256" key="1">
    <source>
        <dbReference type="ARBA" id="ARBA00004127"/>
    </source>
</evidence>
<feature type="compositionally biased region" description="Polar residues" evidence="5">
    <location>
        <begin position="49"/>
        <end position="67"/>
    </location>
</feature>
<keyword evidence="9" id="KW-1185">Reference proteome</keyword>
<accession>A0A2V1DX15</accession>
<evidence type="ECO:0000256" key="4">
    <source>
        <dbReference type="ARBA" id="ARBA00023136"/>
    </source>
</evidence>
<dbReference type="PANTHER" id="PTHR34187">
    <property type="entry name" value="FGR18P"/>
    <property type="match status" value="1"/>
</dbReference>
<reference evidence="8 9" key="1">
    <citation type="journal article" date="2018" name="Sci. Rep.">
        <title>Comparative genomics provides insights into the lifestyle and reveals functional heterogeneity of dark septate endophytic fungi.</title>
        <authorList>
            <person name="Knapp D.G."/>
            <person name="Nemeth J.B."/>
            <person name="Barry K."/>
            <person name="Hainaut M."/>
            <person name="Henrissat B."/>
            <person name="Johnson J."/>
            <person name="Kuo A."/>
            <person name="Lim J.H.P."/>
            <person name="Lipzen A."/>
            <person name="Nolan M."/>
            <person name="Ohm R.A."/>
            <person name="Tamas L."/>
            <person name="Grigoriev I.V."/>
            <person name="Spatafora J.W."/>
            <person name="Nagy L.G."/>
            <person name="Kovacs G.M."/>
        </authorList>
    </citation>
    <scope>NUCLEOTIDE SEQUENCE [LARGE SCALE GENOMIC DNA]</scope>
    <source>
        <strain evidence="8 9">DSE2036</strain>
    </source>
</reference>
<evidence type="ECO:0000256" key="6">
    <source>
        <dbReference type="SAM" id="Phobius"/>
    </source>
</evidence>
<keyword evidence="4 6" id="KW-0472">Membrane</keyword>
<evidence type="ECO:0000259" key="7">
    <source>
        <dbReference type="Pfam" id="PF02656"/>
    </source>
</evidence>
<evidence type="ECO:0000256" key="2">
    <source>
        <dbReference type="ARBA" id="ARBA00022692"/>
    </source>
</evidence>
<dbReference type="STRING" id="97972.A0A2V1DX15"/>
<name>A0A2V1DX15_9PLEO</name>
<organism evidence="8 9">
    <name type="scientific">Periconia macrospinosa</name>
    <dbReference type="NCBI Taxonomy" id="97972"/>
    <lineage>
        <taxon>Eukaryota</taxon>
        <taxon>Fungi</taxon>
        <taxon>Dikarya</taxon>
        <taxon>Ascomycota</taxon>
        <taxon>Pezizomycotina</taxon>
        <taxon>Dothideomycetes</taxon>
        <taxon>Pleosporomycetidae</taxon>
        <taxon>Pleosporales</taxon>
        <taxon>Massarineae</taxon>
        <taxon>Periconiaceae</taxon>
        <taxon>Periconia</taxon>
    </lineage>
</organism>
<dbReference type="PANTHER" id="PTHR34187:SF1">
    <property type="entry name" value="DUF202 DOMAIN-CONTAINING PROTEIN"/>
    <property type="match status" value="1"/>
</dbReference>
<feature type="transmembrane region" description="Helical" evidence="6">
    <location>
        <begin position="121"/>
        <end position="142"/>
    </location>
</feature>
<dbReference type="OrthoDB" id="199599at2759"/>
<dbReference type="EMBL" id="KZ805342">
    <property type="protein sequence ID" value="PVI02472.1"/>
    <property type="molecule type" value="Genomic_DNA"/>
</dbReference>
<dbReference type="GO" id="GO:0012505">
    <property type="term" value="C:endomembrane system"/>
    <property type="evidence" value="ECO:0007669"/>
    <property type="project" value="UniProtKB-SubCell"/>
</dbReference>
<sequence length="229" mass="25677">MHDFDPSHASPLTLPPAHLTTAHHDSEEALQYERHRIAQELDTIPRDTVATSHTNHRSTGTTAGFTTPNQEQHISNKFILFPLIGFFLSQYKSIVKFWTSHINVAIEEGAHRDHLALERTFLGYLRTSLALAMAGVLTAQLFHLQRSVSPNPTIGFFVMGIPLSATFIGFGMLVLLVGAYRFWLQQNAMMRGKVYAGGWDINCVMILSILICTVVFVLVTTIDIMKSYF</sequence>
<dbReference type="AlphaFoldDB" id="A0A2V1DX15"/>
<keyword evidence="2 6" id="KW-0812">Transmembrane</keyword>
<evidence type="ECO:0000313" key="9">
    <source>
        <dbReference type="Proteomes" id="UP000244855"/>
    </source>
</evidence>
<evidence type="ECO:0000256" key="5">
    <source>
        <dbReference type="SAM" id="MobiDB-lite"/>
    </source>
</evidence>
<feature type="region of interest" description="Disordered" evidence="5">
    <location>
        <begin position="43"/>
        <end position="67"/>
    </location>
</feature>
<evidence type="ECO:0000313" key="8">
    <source>
        <dbReference type="EMBL" id="PVI02472.1"/>
    </source>
</evidence>
<keyword evidence="3 6" id="KW-1133">Transmembrane helix</keyword>
<feature type="domain" description="DUF202" evidence="7">
    <location>
        <begin position="112"/>
        <end position="187"/>
    </location>
</feature>
<proteinExistence type="predicted"/>
<evidence type="ECO:0000256" key="3">
    <source>
        <dbReference type="ARBA" id="ARBA00022989"/>
    </source>
</evidence>
<dbReference type="InterPro" id="IPR003807">
    <property type="entry name" value="DUF202"/>
</dbReference>
<dbReference type="Proteomes" id="UP000244855">
    <property type="component" value="Unassembled WGS sequence"/>
</dbReference>
<feature type="transmembrane region" description="Helical" evidence="6">
    <location>
        <begin position="201"/>
        <end position="222"/>
    </location>
</feature>
<protein>
    <recommendedName>
        <fullName evidence="7">DUF202 domain-containing protein</fullName>
    </recommendedName>
</protein>
<feature type="transmembrane region" description="Helical" evidence="6">
    <location>
        <begin position="154"/>
        <end position="180"/>
    </location>
</feature>
<dbReference type="InterPro" id="IPR052053">
    <property type="entry name" value="IM_YidH-like"/>
</dbReference>